<comment type="caution">
    <text evidence="1">The sequence shown here is derived from an EMBL/GenBank/DDBJ whole genome shotgun (WGS) entry which is preliminary data.</text>
</comment>
<evidence type="ECO:0000313" key="2">
    <source>
        <dbReference type="Proteomes" id="UP000294588"/>
    </source>
</evidence>
<protein>
    <submittedName>
        <fullName evidence="1">Outer membrane protein assembly factor BamD</fullName>
    </submittedName>
</protein>
<accession>A0AC61QJ65</accession>
<reference evidence="1" key="1">
    <citation type="submission" date="2019-03" db="EMBL/GenBank/DDBJ databases">
        <title>Candidatus Syntrophosphaera thermopropionivorans: a novel player in syntrophic propionate oxidation during anaerobic digestion.</title>
        <authorList>
            <person name="Dyksma S."/>
        </authorList>
    </citation>
    <scope>NUCLEOTIDE SEQUENCE</scope>
    <source>
        <strain evidence="1">W5</strain>
    </source>
</reference>
<keyword evidence="2" id="KW-1185">Reference proteome</keyword>
<sequence length="240" mass="28005">MHKILTILLVILTVITACSSNKTVLTTEEKLSQADQLYAKGKYSRAAELYAQVYMDRISTASAYALLREADCYFKINRFADAYSAYQEYIINFPNYPEVSTALFRSAVCLYEQSLGPQYDQTETIMAIEAFEKFISKYPNDPRCNEALQYIQKAKYRLTEKKFHIGYTYYKMRDYSAALMYFKEIIAEGNTNSLDRQSLYYTTLILHKQKLDDQALVYYNTLKAKYPGSKESKKLEKYFK</sequence>
<dbReference type="EMBL" id="SMOG01000009">
    <property type="protein sequence ID" value="TDF73044.1"/>
    <property type="molecule type" value="Genomic_DNA"/>
</dbReference>
<dbReference type="Proteomes" id="UP000294588">
    <property type="component" value="Unassembled WGS sequence"/>
</dbReference>
<evidence type="ECO:0000313" key="1">
    <source>
        <dbReference type="EMBL" id="TDF73044.1"/>
    </source>
</evidence>
<organism evidence="1 2">
    <name type="scientific">Candidatus Syntrophosphaera thermopropionivorans</name>
    <dbReference type="NCBI Taxonomy" id="2593015"/>
    <lineage>
        <taxon>Bacteria</taxon>
        <taxon>Pseudomonadati</taxon>
        <taxon>Candidatus Cloacimonadota</taxon>
        <taxon>Candidatus Cloacimonadia</taxon>
        <taxon>Candidatus Cloacimonadales</taxon>
        <taxon>Candidatus Cloacimonadaceae</taxon>
        <taxon>Candidatus Syntrophosphaera</taxon>
    </lineage>
</organism>
<gene>
    <name evidence="1" type="primary">bamD</name>
    <name evidence="1" type="ORF">E0946_03990</name>
</gene>
<name>A0AC61QJ65_9BACT</name>
<proteinExistence type="predicted"/>